<keyword evidence="2" id="KW-1185">Reference proteome</keyword>
<proteinExistence type="predicted"/>
<dbReference type="AlphaFoldDB" id="A0A1I6XAY8"/>
<evidence type="ECO:0000313" key="1">
    <source>
        <dbReference type="EMBL" id="SFT35397.1"/>
    </source>
</evidence>
<evidence type="ECO:0000313" key="2">
    <source>
        <dbReference type="Proteomes" id="UP000236454"/>
    </source>
</evidence>
<gene>
    <name evidence="1" type="ORF">SAMN05216474_0059</name>
</gene>
<dbReference type="EMBL" id="FPAS01000001">
    <property type="protein sequence ID" value="SFT35397.1"/>
    <property type="molecule type" value="Genomic_DNA"/>
</dbReference>
<protein>
    <submittedName>
        <fullName evidence="1">Uncharacterized protein</fullName>
    </submittedName>
</protein>
<name>A0A1I6XAY8_9FLAO</name>
<accession>A0A1I6XAY8</accession>
<organism evidence="1 2">
    <name type="scientific">Lishizhenia tianjinensis</name>
    <dbReference type="NCBI Taxonomy" id="477690"/>
    <lineage>
        <taxon>Bacteria</taxon>
        <taxon>Pseudomonadati</taxon>
        <taxon>Bacteroidota</taxon>
        <taxon>Flavobacteriia</taxon>
        <taxon>Flavobacteriales</taxon>
        <taxon>Crocinitomicaceae</taxon>
        <taxon>Lishizhenia</taxon>
    </lineage>
</organism>
<reference evidence="1 2" key="1">
    <citation type="submission" date="2016-10" db="EMBL/GenBank/DDBJ databases">
        <authorList>
            <person name="de Groot N.N."/>
        </authorList>
    </citation>
    <scope>NUCLEOTIDE SEQUENCE [LARGE SCALE GENOMIC DNA]</scope>
    <source>
        <strain evidence="1 2">CGMCC 1.7005</strain>
    </source>
</reference>
<sequence>MKTTILILLLFGTFYSCEKTNKNIHEVKMSDTLEAQYMNGVYDLDYTLDVFNNKANVIEFDLHNSLGSSGSSAYTKINGTGDIQIAYEIVHDTSWHYAFEDTVWNYSSFNEASYYLPNSGIPGPLNFSSDKIIMTNYYNPGTMGPPSQSDNYEYSIINSGHVYLLAKNSNDVYIRVEVEVLGTSKLVIHGYGYSDDLNELFE</sequence>
<dbReference type="STRING" id="477690.SAMN05216474_0059"/>
<dbReference type="RefSeq" id="WP_090244895.1">
    <property type="nucleotide sequence ID" value="NZ_FPAS01000001.1"/>
</dbReference>
<dbReference type="Proteomes" id="UP000236454">
    <property type="component" value="Unassembled WGS sequence"/>
</dbReference>
<dbReference type="PROSITE" id="PS51257">
    <property type="entry name" value="PROKAR_LIPOPROTEIN"/>
    <property type="match status" value="1"/>
</dbReference>